<dbReference type="InterPro" id="IPR050940">
    <property type="entry name" value="Actin_reg-Ser/Thr_kinase"/>
</dbReference>
<evidence type="ECO:0000256" key="11">
    <source>
        <dbReference type="ARBA" id="ARBA00022840"/>
    </source>
</evidence>
<evidence type="ECO:0000256" key="19">
    <source>
        <dbReference type="SAM" id="MobiDB-lite"/>
    </source>
</evidence>
<dbReference type="Proteomes" id="UP000694404">
    <property type="component" value="Unplaced"/>
</dbReference>
<dbReference type="Pfam" id="PF00069">
    <property type="entry name" value="Pkinase"/>
    <property type="match status" value="1"/>
</dbReference>
<keyword evidence="12" id="KW-0460">Magnesium</keyword>
<dbReference type="GO" id="GO:0004674">
    <property type="term" value="F:protein serine/threonine kinase activity"/>
    <property type="evidence" value="ECO:0007669"/>
    <property type="project" value="UniProtKB-KW"/>
</dbReference>
<keyword evidence="22" id="KW-1185">Reference proteome</keyword>
<dbReference type="PROSITE" id="PS50011">
    <property type="entry name" value="PROTEIN_KINASE_DOM"/>
    <property type="match status" value="1"/>
</dbReference>
<dbReference type="Ensembl" id="ENSCABT00000007044.1">
    <property type="protein sequence ID" value="ENSCABP00000006455.1"/>
    <property type="gene ID" value="ENSCABG00000004873.1"/>
</dbReference>
<comment type="catalytic activity">
    <reaction evidence="17">
        <text>L-tyrosyl-[protein] + ATP = O-phospho-L-tyrosyl-[protein] + ADP + H(+)</text>
        <dbReference type="Rhea" id="RHEA:10596"/>
        <dbReference type="Rhea" id="RHEA-COMP:10136"/>
        <dbReference type="Rhea" id="RHEA-COMP:20101"/>
        <dbReference type="ChEBI" id="CHEBI:15378"/>
        <dbReference type="ChEBI" id="CHEBI:30616"/>
        <dbReference type="ChEBI" id="CHEBI:46858"/>
        <dbReference type="ChEBI" id="CHEBI:61978"/>
        <dbReference type="ChEBI" id="CHEBI:456216"/>
        <dbReference type="EC" id="2.7.12.1"/>
    </reaction>
</comment>
<evidence type="ECO:0000256" key="4">
    <source>
        <dbReference type="ARBA" id="ARBA00013203"/>
    </source>
</evidence>
<evidence type="ECO:0000256" key="12">
    <source>
        <dbReference type="ARBA" id="ARBA00022842"/>
    </source>
</evidence>
<keyword evidence="6" id="KW-0597">Phosphoprotein</keyword>
<dbReference type="AlphaFoldDB" id="A0A8C0GAS0"/>
<feature type="binding site" evidence="18">
    <location>
        <position position="82"/>
    </location>
    <ligand>
        <name>ATP</name>
        <dbReference type="ChEBI" id="CHEBI:30616"/>
    </ligand>
</feature>
<keyword evidence="14" id="KW-0464">Manganese</keyword>
<evidence type="ECO:0000256" key="1">
    <source>
        <dbReference type="ARBA" id="ARBA00001936"/>
    </source>
</evidence>
<dbReference type="PROSITE" id="PS00107">
    <property type="entry name" value="PROTEIN_KINASE_ATP"/>
    <property type="match status" value="1"/>
</dbReference>
<feature type="region of interest" description="Disordered" evidence="19">
    <location>
        <begin position="602"/>
        <end position="624"/>
    </location>
</feature>
<feature type="compositionally biased region" description="Polar residues" evidence="19">
    <location>
        <begin position="612"/>
        <end position="624"/>
    </location>
</feature>
<feature type="region of interest" description="Disordered" evidence="19">
    <location>
        <begin position="295"/>
        <end position="315"/>
    </location>
</feature>
<reference evidence="21" key="1">
    <citation type="submission" date="2025-08" db="UniProtKB">
        <authorList>
            <consortium name="Ensembl"/>
        </authorList>
    </citation>
    <scope>IDENTIFICATION</scope>
</reference>
<evidence type="ECO:0000256" key="13">
    <source>
        <dbReference type="ARBA" id="ARBA00023137"/>
    </source>
</evidence>
<dbReference type="PANTHER" id="PTHR46485">
    <property type="entry name" value="LIM DOMAIN KINASE 1"/>
    <property type="match status" value="1"/>
</dbReference>
<dbReference type="PROSITE" id="PS00109">
    <property type="entry name" value="PROTEIN_KINASE_TYR"/>
    <property type="match status" value="1"/>
</dbReference>
<keyword evidence="5" id="KW-0723">Serine/threonine-protein kinase</keyword>
<gene>
    <name evidence="21" type="primary">TESK2</name>
</gene>
<comment type="cofactor">
    <cofactor evidence="2">
        <name>Mg(2+)</name>
        <dbReference type="ChEBI" id="CHEBI:18420"/>
    </cofactor>
</comment>
<dbReference type="OMA" id="REAWPFR"/>
<evidence type="ECO:0000256" key="10">
    <source>
        <dbReference type="ARBA" id="ARBA00022777"/>
    </source>
</evidence>
<keyword evidence="10" id="KW-0418">Kinase</keyword>
<dbReference type="FunFam" id="1.10.510.10:FF:000202">
    <property type="entry name" value="Dual specificity testis-specific protein kinase 2"/>
    <property type="match status" value="1"/>
</dbReference>
<feature type="compositionally biased region" description="Basic and acidic residues" evidence="19">
    <location>
        <begin position="295"/>
        <end position="307"/>
    </location>
</feature>
<comment type="cofactor">
    <cofactor evidence="1">
        <name>Mn(2+)</name>
        <dbReference type="ChEBI" id="CHEBI:29035"/>
    </cofactor>
</comment>
<evidence type="ECO:0000256" key="17">
    <source>
        <dbReference type="ARBA" id="ARBA00051680"/>
    </source>
</evidence>
<evidence type="ECO:0000256" key="16">
    <source>
        <dbReference type="ARBA" id="ARBA00049308"/>
    </source>
</evidence>
<dbReference type="GeneTree" id="ENSGT00940000158765"/>
<evidence type="ECO:0000256" key="7">
    <source>
        <dbReference type="ARBA" id="ARBA00022679"/>
    </source>
</evidence>
<keyword evidence="8" id="KW-0479">Metal-binding</keyword>
<dbReference type="GO" id="GO:0030036">
    <property type="term" value="P:actin cytoskeleton organization"/>
    <property type="evidence" value="ECO:0007669"/>
    <property type="project" value="TreeGrafter"/>
</dbReference>
<feature type="compositionally biased region" description="Acidic residues" evidence="19">
    <location>
        <begin position="486"/>
        <end position="501"/>
    </location>
</feature>
<evidence type="ECO:0000256" key="6">
    <source>
        <dbReference type="ARBA" id="ARBA00022553"/>
    </source>
</evidence>
<dbReference type="GO" id="GO:0046872">
    <property type="term" value="F:metal ion binding"/>
    <property type="evidence" value="ECO:0007669"/>
    <property type="project" value="UniProtKB-KW"/>
</dbReference>
<keyword evidence="7" id="KW-0808">Transferase</keyword>
<dbReference type="Gene3D" id="1.10.510.10">
    <property type="entry name" value="Transferase(Phosphotransferase) domain 1"/>
    <property type="match status" value="1"/>
</dbReference>
<dbReference type="PANTHER" id="PTHR46485:SF6">
    <property type="entry name" value="DUAL SPECIFICITY TESTIS-SPECIFIC PROTEIN KINASE 2"/>
    <property type="match status" value="1"/>
</dbReference>
<organism evidence="21 22">
    <name type="scientific">Chelonoidis abingdonii</name>
    <name type="common">Abingdon island giant tortoise</name>
    <name type="synonym">Testudo abingdonii</name>
    <dbReference type="NCBI Taxonomy" id="106734"/>
    <lineage>
        <taxon>Eukaryota</taxon>
        <taxon>Metazoa</taxon>
        <taxon>Chordata</taxon>
        <taxon>Craniata</taxon>
        <taxon>Vertebrata</taxon>
        <taxon>Euteleostomi</taxon>
        <taxon>Archelosauria</taxon>
        <taxon>Testudinata</taxon>
        <taxon>Testudines</taxon>
        <taxon>Cryptodira</taxon>
        <taxon>Durocryptodira</taxon>
        <taxon>Testudinoidea</taxon>
        <taxon>Testudinidae</taxon>
        <taxon>Chelonoidis</taxon>
    </lineage>
</organism>
<accession>A0A8C0GAS0</accession>
<name>A0A8C0GAS0_CHEAB</name>
<comment type="catalytic activity">
    <reaction evidence="15">
        <text>L-seryl-[protein] + ATP = O-phospho-L-seryl-[protein] + ADP + H(+)</text>
        <dbReference type="Rhea" id="RHEA:17989"/>
        <dbReference type="Rhea" id="RHEA-COMP:9863"/>
        <dbReference type="Rhea" id="RHEA-COMP:11604"/>
        <dbReference type="ChEBI" id="CHEBI:15378"/>
        <dbReference type="ChEBI" id="CHEBI:29999"/>
        <dbReference type="ChEBI" id="CHEBI:30616"/>
        <dbReference type="ChEBI" id="CHEBI:83421"/>
        <dbReference type="ChEBI" id="CHEBI:456216"/>
        <dbReference type="EC" id="2.7.12.1"/>
    </reaction>
</comment>
<feature type="domain" description="Protein kinase" evidence="20">
    <location>
        <begin position="53"/>
        <end position="342"/>
    </location>
</feature>
<dbReference type="GO" id="GO:0004712">
    <property type="term" value="F:protein serine/threonine/tyrosine kinase activity"/>
    <property type="evidence" value="ECO:0007669"/>
    <property type="project" value="UniProtKB-EC"/>
</dbReference>
<evidence type="ECO:0000256" key="5">
    <source>
        <dbReference type="ARBA" id="ARBA00022527"/>
    </source>
</evidence>
<proteinExistence type="inferred from homology"/>
<keyword evidence="11 18" id="KW-0067">ATP-binding</keyword>
<sequence>GAAPRRFPPRLERIEDFDGGGGGDGTVSQVGRVWTSSYRALISAFSRLTRLDDFTCEKIGSGFFSEVFKVRHKTSDQVMALKMNILSSNRANMLKEIQLMNRLSHPNILRFMGVCVHQGQLHALTEYINCGNLEQLLDGNQHLPWMVRVKLAYDIALGLRYLHYKGIFHRDLTSKNCLIKHDENGYSAVVGDFGLAEKIPDGRYKLPVVGSPFWMSPEVLRDEPYNEKADVFSYGIILCEIIARTQADPDYLPRTENFGLDYDAFQHMVGDCPRDFLQMTFNCCNVSTLLKREEPKPRLSSLDDKIPPKSPRPRRNILLSRSQSDIFSRKPSRKINVQDPYYTPSKGAARKVNPFNAREDLKGGKIKFFDMPSKSVISLVFDLHSPEAEDCLKTSQLLSKQVYSTDWQEFSSPPGRRCRSLPVSPELLHKDYVPFGGLSSTVNRCDLTQLGAEMRQKLLSSSKYGVSEIPPFQVRSHRQDSPLVPEQEEDMDYSDGPESQEENGFCPVKNTREGPGYNQLLVQAQPESLRYKGRSAQNSVNSEEGSSLRLFASCASSEDMEVEDEIRKNLLPEASKPPFSVNPSVELGRDTLSFEVLDMDSSAPLSLAPPNMSASGSIQSKCDI</sequence>
<dbReference type="Gene3D" id="3.30.200.20">
    <property type="entry name" value="Phosphorylase Kinase, domain 1"/>
    <property type="match status" value="1"/>
</dbReference>
<dbReference type="FunFam" id="3.30.200.20:FF:000134">
    <property type="entry name" value="Dual specificity testis-specific protein kinase 2"/>
    <property type="match status" value="1"/>
</dbReference>
<comment type="catalytic activity">
    <reaction evidence="16">
        <text>L-threonyl-[protein] + ATP = O-phospho-L-threonyl-[protein] + ADP + H(+)</text>
        <dbReference type="Rhea" id="RHEA:46608"/>
        <dbReference type="Rhea" id="RHEA-COMP:11060"/>
        <dbReference type="Rhea" id="RHEA-COMP:11605"/>
        <dbReference type="ChEBI" id="CHEBI:15378"/>
        <dbReference type="ChEBI" id="CHEBI:30013"/>
        <dbReference type="ChEBI" id="CHEBI:30616"/>
        <dbReference type="ChEBI" id="CHEBI:61977"/>
        <dbReference type="ChEBI" id="CHEBI:456216"/>
        <dbReference type="EC" id="2.7.12.1"/>
    </reaction>
</comment>
<dbReference type="GO" id="GO:0016604">
    <property type="term" value="C:nuclear body"/>
    <property type="evidence" value="ECO:0007669"/>
    <property type="project" value="Ensembl"/>
</dbReference>
<feature type="region of interest" description="Disordered" evidence="19">
    <location>
        <begin position="470"/>
        <end position="512"/>
    </location>
</feature>
<evidence type="ECO:0000256" key="8">
    <source>
        <dbReference type="ARBA" id="ARBA00022723"/>
    </source>
</evidence>
<dbReference type="GO" id="GO:0004713">
    <property type="term" value="F:protein tyrosine kinase activity"/>
    <property type="evidence" value="ECO:0007669"/>
    <property type="project" value="UniProtKB-KW"/>
</dbReference>
<evidence type="ECO:0000256" key="15">
    <source>
        <dbReference type="ARBA" id="ARBA00049003"/>
    </source>
</evidence>
<dbReference type="InterPro" id="IPR011009">
    <property type="entry name" value="Kinase-like_dom_sf"/>
</dbReference>
<evidence type="ECO:0000313" key="21">
    <source>
        <dbReference type="Ensembl" id="ENSCABP00000006455.1"/>
    </source>
</evidence>
<comment type="similarity">
    <text evidence="3">Belongs to the protein kinase superfamily. TKL Ser/Thr protein kinase family.</text>
</comment>
<reference evidence="21" key="2">
    <citation type="submission" date="2025-09" db="UniProtKB">
        <authorList>
            <consortium name="Ensembl"/>
        </authorList>
    </citation>
    <scope>IDENTIFICATION</scope>
</reference>
<dbReference type="EC" id="2.7.12.1" evidence="4"/>
<evidence type="ECO:0000256" key="3">
    <source>
        <dbReference type="ARBA" id="ARBA00005843"/>
    </source>
</evidence>
<dbReference type="GO" id="GO:0005524">
    <property type="term" value="F:ATP binding"/>
    <property type="evidence" value="ECO:0007669"/>
    <property type="project" value="UniProtKB-UniRule"/>
</dbReference>
<dbReference type="InterPro" id="IPR017441">
    <property type="entry name" value="Protein_kinase_ATP_BS"/>
</dbReference>
<evidence type="ECO:0000256" key="18">
    <source>
        <dbReference type="PROSITE-ProRule" id="PRU10141"/>
    </source>
</evidence>
<keyword evidence="9 18" id="KW-0547">Nucleotide-binding</keyword>
<evidence type="ECO:0000256" key="2">
    <source>
        <dbReference type="ARBA" id="ARBA00001946"/>
    </source>
</evidence>
<dbReference type="GO" id="GO:0005737">
    <property type="term" value="C:cytoplasm"/>
    <property type="evidence" value="ECO:0007669"/>
    <property type="project" value="TreeGrafter"/>
</dbReference>
<evidence type="ECO:0000256" key="14">
    <source>
        <dbReference type="ARBA" id="ARBA00023211"/>
    </source>
</evidence>
<dbReference type="InterPro" id="IPR008266">
    <property type="entry name" value="Tyr_kinase_AS"/>
</dbReference>
<keyword evidence="13" id="KW-0829">Tyrosine-protein kinase</keyword>
<protein>
    <recommendedName>
        <fullName evidence="4">dual-specificity kinase</fullName>
        <ecNumber evidence="4">2.7.12.1</ecNumber>
    </recommendedName>
</protein>
<evidence type="ECO:0000256" key="9">
    <source>
        <dbReference type="ARBA" id="ARBA00022741"/>
    </source>
</evidence>
<dbReference type="InterPro" id="IPR000719">
    <property type="entry name" value="Prot_kinase_dom"/>
</dbReference>
<dbReference type="SUPFAM" id="SSF56112">
    <property type="entry name" value="Protein kinase-like (PK-like)"/>
    <property type="match status" value="1"/>
</dbReference>
<evidence type="ECO:0000259" key="20">
    <source>
        <dbReference type="PROSITE" id="PS50011"/>
    </source>
</evidence>
<evidence type="ECO:0000313" key="22">
    <source>
        <dbReference type="Proteomes" id="UP000694404"/>
    </source>
</evidence>